<name>A0A1Q4HXZ1_9MYCO</name>
<accession>A0A1Q4HXZ1</accession>
<gene>
    <name evidence="1" type="ORF">BRW65_07570</name>
</gene>
<dbReference type="Proteomes" id="UP000186438">
    <property type="component" value="Unassembled WGS sequence"/>
</dbReference>
<proteinExistence type="predicted"/>
<organism evidence="1 2">
    <name type="scientific">Mycobacterium paraffinicum</name>
    <dbReference type="NCBI Taxonomy" id="53378"/>
    <lineage>
        <taxon>Bacteria</taxon>
        <taxon>Bacillati</taxon>
        <taxon>Actinomycetota</taxon>
        <taxon>Actinomycetes</taxon>
        <taxon>Mycobacteriales</taxon>
        <taxon>Mycobacteriaceae</taxon>
        <taxon>Mycobacterium</taxon>
    </lineage>
</organism>
<evidence type="ECO:0000313" key="2">
    <source>
        <dbReference type="Proteomes" id="UP000186438"/>
    </source>
</evidence>
<sequence>MAHTSVVSKCGEIICVQRAWQASIMAAFNRTVVLATLGAGCRRPTVVGRQFCWGVAKRDGLARL</sequence>
<keyword evidence="2" id="KW-1185">Reference proteome</keyword>
<comment type="caution">
    <text evidence="1">The sequence shown here is derived from an EMBL/GenBank/DDBJ whole genome shotgun (WGS) entry which is preliminary data.</text>
</comment>
<protein>
    <submittedName>
        <fullName evidence="1">Uncharacterized protein</fullName>
    </submittedName>
</protein>
<evidence type="ECO:0000313" key="1">
    <source>
        <dbReference type="EMBL" id="OJZ74571.1"/>
    </source>
</evidence>
<reference evidence="1 2" key="1">
    <citation type="submission" date="2016-11" db="EMBL/GenBank/DDBJ databases">
        <title>Genome sequences of unsequenced Mycobacteria.</title>
        <authorList>
            <person name="Greninger A.L."/>
            <person name="Fang F."/>
            <person name="Jerome K.R."/>
        </authorList>
    </citation>
    <scope>NUCLEOTIDE SEQUENCE [LARGE SCALE GENOMIC DNA]</scope>
    <source>
        <strain evidence="1 2">M11</strain>
    </source>
</reference>
<dbReference type="AlphaFoldDB" id="A0A1Q4HXZ1"/>
<dbReference type="EMBL" id="MPNT01000005">
    <property type="protein sequence ID" value="OJZ74571.1"/>
    <property type="molecule type" value="Genomic_DNA"/>
</dbReference>